<dbReference type="PANTHER" id="PTHR37481">
    <property type="entry name" value="LIPOPOLYSACCHARIDE EXPORT SYSTEM PROTEIN LPTC"/>
    <property type="match status" value="1"/>
</dbReference>
<keyword evidence="2" id="KW-0997">Cell inner membrane</keyword>
<name>A0A9E8Z9J2_9CYAN</name>
<evidence type="ECO:0000313" key="7">
    <source>
        <dbReference type="Proteomes" id="UP001163152"/>
    </source>
</evidence>
<dbReference type="PANTHER" id="PTHR37481:SF1">
    <property type="entry name" value="LIPOPOLYSACCHARIDE EXPORT SYSTEM PROTEIN LPTC"/>
    <property type="match status" value="1"/>
</dbReference>
<reference evidence="6" key="1">
    <citation type="submission" date="2022-12" db="EMBL/GenBank/DDBJ databases">
        <title>Polyphasic identification of a Novel Hot-Spring Cyanobacterium Ocullathermofonsia sinensis gen nov. sp. nov. and Genomic Insights on its Adaptations to the Thermal Habitat.</title>
        <authorList>
            <person name="Daroch M."/>
            <person name="Tang J."/>
            <person name="Jiang Y."/>
        </authorList>
    </citation>
    <scope>NUCLEOTIDE SEQUENCE</scope>
    <source>
        <strain evidence="6">PKUAC-SCTA174</strain>
    </source>
</reference>
<organism evidence="6 7">
    <name type="scientific">Thermocoleostomius sinensis A174</name>
    <dbReference type="NCBI Taxonomy" id="2016057"/>
    <lineage>
        <taxon>Bacteria</taxon>
        <taxon>Bacillati</taxon>
        <taxon>Cyanobacteriota</taxon>
        <taxon>Cyanophyceae</taxon>
        <taxon>Oculatellales</taxon>
        <taxon>Oculatellaceae</taxon>
        <taxon>Thermocoleostomius</taxon>
    </lineage>
</organism>
<keyword evidence="7" id="KW-1185">Reference proteome</keyword>
<keyword evidence="3" id="KW-0812">Transmembrane</keyword>
<dbReference type="GO" id="GO:0030288">
    <property type="term" value="C:outer membrane-bounded periplasmic space"/>
    <property type="evidence" value="ECO:0007669"/>
    <property type="project" value="TreeGrafter"/>
</dbReference>
<dbReference type="GO" id="GO:0015221">
    <property type="term" value="F:lipopolysaccharide transmembrane transporter activity"/>
    <property type="evidence" value="ECO:0007669"/>
    <property type="project" value="InterPro"/>
</dbReference>
<dbReference type="PROSITE" id="PS51257">
    <property type="entry name" value="PROKAR_LIPOPROTEIN"/>
    <property type="match status" value="1"/>
</dbReference>
<accession>A0A9E8Z9J2</accession>
<evidence type="ECO:0000256" key="2">
    <source>
        <dbReference type="ARBA" id="ARBA00022519"/>
    </source>
</evidence>
<dbReference type="InterPro" id="IPR010664">
    <property type="entry name" value="LipoPS_assembly_LptC-rel"/>
</dbReference>
<dbReference type="AlphaFoldDB" id="A0A9E8Z9J2"/>
<gene>
    <name evidence="6" type="primary">lptC</name>
    <name evidence="6" type="ORF">OXH18_17890</name>
</gene>
<keyword evidence="5" id="KW-0472">Membrane</keyword>
<evidence type="ECO:0000256" key="3">
    <source>
        <dbReference type="ARBA" id="ARBA00022692"/>
    </source>
</evidence>
<dbReference type="InterPro" id="IPR052363">
    <property type="entry name" value="LPS_export_LptC"/>
</dbReference>
<dbReference type="GO" id="GO:0017089">
    <property type="term" value="F:glycolipid transfer activity"/>
    <property type="evidence" value="ECO:0007669"/>
    <property type="project" value="TreeGrafter"/>
</dbReference>
<proteinExistence type="predicted"/>
<keyword evidence="4" id="KW-1133">Transmembrane helix</keyword>
<dbReference type="Pfam" id="PF06835">
    <property type="entry name" value="LptC"/>
    <property type="match status" value="2"/>
</dbReference>
<dbReference type="GO" id="GO:0005886">
    <property type="term" value="C:plasma membrane"/>
    <property type="evidence" value="ECO:0007669"/>
    <property type="project" value="InterPro"/>
</dbReference>
<dbReference type="InterPro" id="IPR026265">
    <property type="entry name" value="LptC"/>
</dbReference>
<evidence type="ECO:0000256" key="1">
    <source>
        <dbReference type="ARBA" id="ARBA00022475"/>
    </source>
</evidence>
<evidence type="ECO:0000256" key="4">
    <source>
        <dbReference type="ARBA" id="ARBA00022989"/>
    </source>
</evidence>
<protein>
    <submittedName>
        <fullName evidence="6">LPS export ABC transporter periplasmic protein LptC</fullName>
    </submittedName>
</protein>
<evidence type="ECO:0000313" key="6">
    <source>
        <dbReference type="EMBL" id="WAL59034.1"/>
    </source>
</evidence>
<dbReference type="NCBIfam" id="TIGR04409">
    <property type="entry name" value="LptC_YrbK"/>
    <property type="match status" value="1"/>
</dbReference>
<keyword evidence="1" id="KW-1003">Cell membrane</keyword>
<dbReference type="EMBL" id="CP113797">
    <property type="protein sequence ID" value="WAL59034.1"/>
    <property type="molecule type" value="Genomic_DNA"/>
</dbReference>
<evidence type="ECO:0000256" key="5">
    <source>
        <dbReference type="ARBA" id="ARBA00023136"/>
    </source>
</evidence>
<dbReference type="Proteomes" id="UP001163152">
    <property type="component" value="Chromosome"/>
</dbReference>
<sequence>MNTKTMGWIRLSTLPILLVTLLLTATGCRSGSRGADRLAEDSSAAQQVDSNLTFNNITLEQADEQGRVLWKVQSEQVVYSPDQRVATVVNPDGELYQEGKAVYQVQAQEGEVRRDGERIFLRGNVVATDIKSGAILRGNEMEWQPKRDLLIVRGNLRGTHPQLQVSADEARASNRRREVELTGQIQATTLDNPKLQLEGERIVWQLDNEMVISDRPLVMQQLEGEQVTEQAESNRAEVNLQAKTVKLLDNAILTLTEPPLQIRGNSLLWNMDEKTLVSDQAVTAVQRQEQVTLTADQGRMEFEPQTAYFMGNVRATGQQNQALLTADQLTWQIDSQRVEAEGNVVYTQPDPPATLRGPKAVGRLQDRTIVVSGGRVETQIVPNGDFNFLPDGAN</sequence>
<dbReference type="KEGG" id="tsin:OXH18_17890"/>
<dbReference type="RefSeq" id="WP_268608566.1">
    <property type="nucleotide sequence ID" value="NZ_CP113797.1"/>
</dbReference>
<dbReference type="Gene3D" id="2.60.450.10">
    <property type="entry name" value="Lipopolysaccharide (LPS) transport protein A like domain"/>
    <property type="match status" value="3"/>
</dbReference>